<dbReference type="Pfam" id="PF07730">
    <property type="entry name" value="HisKA_3"/>
    <property type="match status" value="1"/>
</dbReference>
<dbReference type="EMBL" id="BAAALT010000127">
    <property type="protein sequence ID" value="GAA1814597.1"/>
    <property type="molecule type" value="Genomic_DNA"/>
</dbReference>
<evidence type="ECO:0000313" key="12">
    <source>
        <dbReference type="Proteomes" id="UP001500218"/>
    </source>
</evidence>
<protein>
    <recommendedName>
        <fullName evidence="2">histidine kinase</fullName>
        <ecNumber evidence="2">2.7.13.3</ecNumber>
    </recommendedName>
</protein>
<feature type="transmembrane region" description="Helical" evidence="9">
    <location>
        <begin position="53"/>
        <end position="76"/>
    </location>
</feature>
<keyword evidence="9" id="KW-1133">Transmembrane helix</keyword>
<evidence type="ECO:0000256" key="5">
    <source>
        <dbReference type="ARBA" id="ARBA00022741"/>
    </source>
</evidence>
<dbReference type="Gene3D" id="1.20.5.1930">
    <property type="match status" value="1"/>
</dbReference>
<evidence type="ECO:0000256" key="3">
    <source>
        <dbReference type="ARBA" id="ARBA00022553"/>
    </source>
</evidence>
<dbReference type="InterPro" id="IPR036890">
    <property type="entry name" value="HATPase_C_sf"/>
</dbReference>
<comment type="catalytic activity">
    <reaction evidence="1">
        <text>ATP + protein L-histidine = ADP + protein N-phospho-L-histidine.</text>
        <dbReference type="EC" id="2.7.13.3"/>
    </reaction>
</comment>
<dbReference type="SUPFAM" id="SSF55874">
    <property type="entry name" value="ATPase domain of HSP90 chaperone/DNA topoisomerase II/histidine kinase"/>
    <property type="match status" value="1"/>
</dbReference>
<dbReference type="Proteomes" id="UP001500218">
    <property type="component" value="Unassembled WGS sequence"/>
</dbReference>
<dbReference type="PANTHER" id="PTHR24421:SF10">
    <property type="entry name" value="NITRATE_NITRITE SENSOR PROTEIN NARQ"/>
    <property type="match status" value="1"/>
</dbReference>
<comment type="caution">
    <text evidence="11">The sequence shown here is derived from an EMBL/GenBank/DDBJ whole genome shotgun (WGS) entry which is preliminary data.</text>
</comment>
<sequence>MRRYLVTVVVGLVQALLVAATATTLRPPWWALAAGATALVAVLWAGHRRPLVAFVVAQGAWVLTGQGHVLLLWAAYRTGRATLTRRGTAMAAGAALGGLGAGALVRSAEPDVVAQHVFGFVAFVALPMLVGRYLAQHERLVSTLDRENRHLRWRRDALAEQARLRERVRIARDMHDSLGHRLSLVSVQAAALEVGPLPPAQRAAVTQLAASARAAMAELNEVVATLRTGEDAPAPGIGAVDGLVDRFRAAGQPVTRRDAGPPRALPDGASHAAYRVVEEGLTNVAKHAPGSPVTVSLTWEPDALLVTVANPVPPGPPAGGATGHGIAGLAERVGAAGGVLDHRRDGGEFRLFAMLPGDVEVDEPEVSSGRGLVVGVVAAALMLLLLPAGMMVGVGG</sequence>
<keyword evidence="5" id="KW-0547">Nucleotide-binding</keyword>
<evidence type="ECO:0000256" key="4">
    <source>
        <dbReference type="ARBA" id="ARBA00022679"/>
    </source>
</evidence>
<keyword evidence="9" id="KW-0812">Transmembrane</keyword>
<keyword evidence="4" id="KW-0808">Transferase</keyword>
<evidence type="ECO:0000313" key="11">
    <source>
        <dbReference type="EMBL" id="GAA1814597.1"/>
    </source>
</evidence>
<dbReference type="InterPro" id="IPR011712">
    <property type="entry name" value="Sig_transdc_His_kin_sub3_dim/P"/>
</dbReference>
<dbReference type="PANTHER" id="PTHR24421">
    <property type="entry name" value="NITRATE/NITRITE SENSOR PROTEIN NARX-RELATED"/>
    <property type="match status" value="1"/>
</dbReference>
<feature type="domain" description="Signal transduction histidine kinase subgroup 3 dimerisation and phosphoacceptor" evidence="10">
    <location>
        <begin position="166"/>
        <end position="230"/>
    </location>
</feature>
<evidence type="ECO:0000256" key="9">
    <source>
        <dbReference type="SAM" id="Phobius"/>
    </source>
</evidence>
<dbReference type="EC" id="2.7.13.3" evidence="2"/>
<dbReference type="InterPro" id="IPR050482">
    <property type="entry name" value="Sensor_HK_TwoCompSys"/>
</dbReference>
<feature type="transmembrane region" description="Helical" evidence="9">
    <location>
        <begin position="372"/>
        <end position="394"/>
    </location>
</feature>
<dbReference type="CDD" id="cd16917">
    <property type="entry name" value="HATPase_UhpB-NarQ-NarX-like"/>
    <property type="match status" value="1"/>
</dbReference>
<evidence type="ECO:0000256" key="8">
    <source>
        <dbReference type="ARBA" id="ARBA00023012"/>
    </source>
</evidence>
<keyword evidence="12" id="KW-1185">Reference proteome</keyword>
<feature type="transmembrane region" description="Helical" evidence="9">
    <location>
        <begin position="30"/>
        <end position="46"/>
    </location>
</feature>
<keyword evidence="9" id="KW-0472">Membrane</keyword>
<keyword evidence="3" id="KW-0597">Phosphoprotein</keyword>
<keyword evidence="7" id="KW-0067">ATP-binding</keyword>
<feature type="transmembrane region" description="Helical" evidence="9">
    <location>
        <begin position="117"/>
        <end position="135"/>
    </location>
</feature>
<evidence type="ECO:0000256" key="1">
    <source>
        <dbReference type="ARBA" id="ARBA00000085"/>
    </source>
</evidence>
<keyword evidence="8" id="KW-0902">Two-component regulatory system</keyword>
<dbReference type="RefSeq" id="WP_344134180.1">
    <property type="nucleotide sequence ID" value="NZ_BAAALT010000127.1"/>
</dbReference>
<proteinExistence type="predicted"/>
<accession>A0ABN2M975</accession>
<dbReference type="Gene3D" id="3.30.565.10">
    <property type="entry name" value="Histidine kinase-like ATPase, C-terminal domain"/>
    <property type="match status" value="1"/>
</dbReference>
<evidence type="ECO:0000256" key="2">
    <source>
        <dbReference type="ARBA" id="ARBA00012438"/>
    </source>
</evidence>
<keyword evidence="6" id="KW-0418">Kinase</keyword>
<evidence type="ECO:0000256" key="7">
    <source>
        <dbReference type="ARBA" id="ARBA00022840"/>
    </source>
</evidence>
<gene>
    <name evidence="11" type="ORF">GCM10009682_39620</name>
</gene>
<name>A0ABN2M975_9ACTN</name>
<reference evidence="11 12" key="1">
    <citation type="journal article" date="2019" name="Int. J. Syst. Evol. Microbiol.">
        <title>The Global Catalogue of Microorganisms (GCM) 10K type strain sequencing project: providing services to taxonomists for standard genome sequencing and annotation.</title>
        <authorList>
            <consortium name="The Broad Institute Genomics Platform"/>
            <consortium name="The Broad Institute Genome Sequencing Center for Infectious Disease"/>
            <person name="Wu L."/>
            <person name="Ma J."/>
        </authorList>
    </citation>
    <scope>NUCLEOTIDE SEQUENCE [LARGE SCALE GENOMIC DNA]</scope>
    <source>
        <strain evidence="11 12">JCM 13250</strain>
    </source>
</reference>
<organism evidence="11 12">
    <name type="scientific">Luedemannella flava</name>
    <dbReference type="NCBI Taxonomy" id="349316"/>
    <lineage>
        <taxon>Bacteria</taxon>
        <taxon>Bacillati</taxon>
        <taxon>Actinomycetota</taxon>
        <taxon>Actinomycetes</taxon>
        <taxon>Micromonosporales</taxon>
        <taxon>Micromonosporaceae</taxon>
        <taxon>Luedemannella</taxon>
    </lineage>
</organism>
<evidence type="ECO:0000256" key="6">
    <source>
        <dbReference type="ARBA" id="ARBA00022777"/>
    </source>
</evidence>
<evidence type="ECO:0000259" key="10">
    <source>
        <dbReference type="Pfam" id="PF07730"/>
    </source>
</evidence>